<sequence>MKYKKIFTASIIINIIYYLYTIYFIQKYIIREPGLRSAQLLVARDIWILTTLFSLIVIFLIVLLIDFVYKKYYKITVSRHFYYSLFLNLITIFLNVLLVSLILL</sequence>
<comment type="caution">
    <text evidence="2">The sequence shown here is derived from an EMBL/GenBank/DDBJ whole genome shotgun (WGS) entry which is preliminary data.</text>
</comment>
<keyword evidence="1" id="KW-0472">Membrane</keyword>
<accession>A0A2H0TEZ0</accession>
<organism evidence="2 3">
    <name type="scientific">Candidatus Niyogibacteria bacterium CG10_big_fil_rev_8_21_14_0_10_42_19</name>
    <dbReference type="NCBI Taxonomy" id="1974725"/>
    <lineage>
        <taxon>Bacteria</taxon>
        <taxon>Candidatus Niyogiibacteriota</taxon>
    </lineage>
</organism>
<gene>
    <name evidence="2" type="ORF">COU46_03130</name>
</gene>
<evidence type="ECO:0008006" key="4">
    <source>
        <dbReference type="Google" id="ProtNLM"/>
    </source>
</evidence>
<keyword evidence="1" id="KW-0812">Transmembrane</keyword>
<dbReference type="AlphaFoldDB" id="A0A2H0TEZ0"/>
<keyword evidence="1" id="KW-1133">Transmembrane helix</keyword>
<dbReference type="EMBL" id="PFCN01000035">
    <property type="protein sequence ID" value="PIR70119.1"/>
    <property type="molecule type" value="Genomic_DNA"/>
</dbReference>
<name>A0A2H0TEZ0_9BACT</name>
<evidence type="ECO:0000256" key="1">
    <source>
        <dbReference type="SAM" id="Phobius"/>
    </source>
</evidence>
<proteinExistence type="predicted"/>
<feature type="transmembrane region" description="Helical" evidence="1">
    <location>
        <begin position="7"/>
        <end position="26"/>
    </location>
</feature>
<feature type="transmembrane region" description="Helical" evidence="1">
    <location>
        <begin position="81"/>
        <end position="103"/>
    </location>
</feature>
<protein>
    <recommendedName>
        <fullName evidence="4">DUF5671 domain-containing protein</fullName>
    </recommendedName>
</protein>
<reference evidence="3" key="1">
    <citation type="submission" date="2017-09" db="EMBL/GenBank/DDBJ databases">
        <title>Depth-based differentiation of microbial function through sediment-hosted aquifers and enrichment of novel symbionts in the deep terrestrial subsurface.</title>
        <authorList>
            <person name="Probst A.J."/>
            <person name="Ladd B."/>
            <person name="Jarett J.K."/>
            <person name="Geller-Mcgrath D.E."/>
            <person name="Sieber C.M.K."/>
            <person name="Emerson J.B."/>
            <person name="Anantharaman K."/>
            <person name="Thomas B.C."/>
            <person name="Malmstrom R."/>
            <person name="Stieglmeier M."/>
            <person name="Klingl A."/>
            <person name="Woyke T."/>
            <person name="Ryan C.M."/>
            <person name="Banfield J.F."/>
        </authorList>
    </citation>
    <scope>NUCLEOTIDE SEQUENCE [LARGE SCALE GENOMIC DNA]</scope>
</reference>
<evidence type="ECO:0000313" key="3">
    <source>
        <dbReference type="Proteomes" id="UP000229383"/>
    </source>
</evidence>
<feature type="transmembrane region" description="Helical" evidence="1">
    <location>
        <begin position="46"/>
        <end position="69"/>
    </location>
</feature>
<evidence type="ECO:0000313" key="2">
    <source>
        <dbReference type="EMBL" id="PIR70119.1"/>
    </source>
</evidence>
<dbReference type="Proteomes" id="UP000229383">
    <property type="component" value="Unassembled WGS sequence"/>
</dbReference>